<evidence type="ECO:0000256" key="3">
    <source>
        <dbReference type="ARBA" id="ARBA00022801"/>
    </source>
</evidence>
<evidence type="ECO:0000256" key="2">
    <source>
        <dbReference type="ARBA" id="ARBA00022670"/>
    </source>
</evidence>
<dbReference type="PANTHER" id="PTHR32060:SF30">
    <property type="entry name" value="CARBOXY-TERMINAL PROCESSING PROTEASE CTPA"/>
    <property type="match status" value="1"/>
</dbReference>
<evidence type="ECO:0000313" key="6">
    <source>
        <dbReference type="EMBL" id="KKM99828.1"/>
    </source>
</evidence>
<accession>A0A0F9M2B1</accession>
<dbReference type="PANTHER" id="PTHR32060">
    <property type="entry name" value="TAIL-SPECIFIC PROTEASE"/>
    <property type="match status" value="1"/>
</dbReference>
<dbReference type="InterPro" id="IPR036034">
    <property type="entry name" value="PDZ_sf"/>
</dbReference>
<keyword evidence="3" id="KW-0378">Hydrolase</keyword>
<feature type="domain" description="PDZ" evidence="5">
    <location>
        <begin position="88"/>
        <end position="158"/>
    </location>
</feature>
<dbReference type="CDD" id="cd06782">
    <property type="entry name" value="cpPDZ_CPP-like"/>
    <property type="match status" value="1"/>
</dbReference>
<comment type="caution">
    <text evidence="6">The sequence shown here is derived from an EMBL/GenBank/DDBJ whole genome shotgun (WGS) entry which is preliminary data.</text>
</comment>
<dbReference type="GO" id="GO:0030288">
    <property type="term" value="C:outer membrane-bounded periplasmic space"/>
    <property type="evidence" value="ECO:0007669"/>
    <property type="project" value="TreeGrafter"/>
</dbReference>
<dbReference type="Gene3D" id="3.90.226.10">
    <property type="entry name" value="2-enoyl-CoA Hydratase, Chain A, domain 1"/>
    <property type="match status" value="1"/>
</dbReference>
<gene>
    <name evidence="6" type="ORF">LCGC14_1143950</name>
</gene>
<dbReference type="EMBL" id="LAZR01005453">
    <property type="protein sequence ID" value="KKM99828.1"/>
    <property type="molecule type" value="Genomic_DNA"/>
</dbReference>
<dbReference type="InterPro" id="IPR041489">
    <property type="entry name" value="PDZ_6"/>
</dbReference>
<dbReference type="GO" id="GO:0004175">
    <property type="term" value="F:endopeptidase activity"/>
    <property type="evidence" value="ECO:0007669"/>
    <property type="project" value="TreeGrafter"/>
</dbReference>
<dbReference type="NCBIfam" id="TIGR00225">
    <property type="entry name" value="prc"/>
    <property type="match status" value="1"/>
</dbReference>
<dbReference type="CDD" id="cd07560">
    <property type="entry name" value="Peptidase_S41_CPP"/>
    <property type="match status" value="1"/>
</dbReference>
<dbReference type="SUPFAM" id="SSF50156">
    <property type="entry name" value="PDZ domain-like"/>
    <property type="match status" value="1"/>
</dbReference>
<dbReference type="Pfam" id="PF03572">
    <property type="entry name" value="Peptidase_S41"/>
    <property type="match status" value="1"/>
</dbReference>
<protein>
    <recommendedName>
        <fullName evidence="5">PDZ domain-containing protein</fullName>
    </recommendedName>
</protein>
<dbReference type="InterPro" id="IPR029045">
    <property type="entry name" value="ClpP/crotonase-like_dom_sf"/>
</dbReference>
<dbReference type="SUPFAM" id="SSF52096">
    <property type="entry name" value="ClpP/crotonase"/>
    <property type="match status" value="1"/>
</dbReference>
<dbReference type="GO" id="GO:0006508">
    <property type="term" value="P:proteolysis"/>
    <property type="evidence" value="ECO:0007669"/>
    <property type="project" value="UniProtKB-KW"/>
</dbReference>
<evidence type="ECO:0000256" key="4">
    <source>
        <dbReference type="ARBA" id="ARBA00022825"/>
    </source>
</evidence>
<reference evidence="6" key="1">
    <citation type="journal article" date="2015" name="Nature">
        <title>Complex archaea that bridge the gap between prokaryotes and eukaryotes.</title>
        <authorList>
            <person name="Spang A."/>
            <person name="Saw J.H."/>
            <person name="Jorgensen S.L."/>
            <person name="Zaremba-Niedzwiedzka K."/>
            <person name="Martijn J."/>
            <person name="Lind A.E."/>
            <person name="van Eijk R."/>
            <person name="Schleper C."/>
            <person name="Guy L."/>
            <person name="Ettema T.J."/>
        </authorList>
    </citation>
    <scope>NUCLEOTIDE SEQUENCE</scope>
</reference>
<keyword evidence="4" id="KW-0720">Serine protease</keyword>
<sequence>MKKIKTLFFSLALAGSIFLGTPTYAFHNNTAEPTTQTQEELRVLMEIIGRVLNNYVEERESQEVIDAAIDGVIKSLDKHSSYMPPKAAQDMMQEMTGSFFGIGAEVNKHKETKYIEVVSPIEGSPAEAAGIRPGDLIKSVNGVELKELSQNDAIKNIRGPNGTKAKMVIVRGEEELTIIVIRAKIQLVVVRSRMLENNLAYVRLTTFNQISLDKTEDAFRELKRQLGDEEFNGAILDLRNNPGGLLDQAIAISDLFLDEGTIITTRGRGGEIAYIEFATPGQIIPSKTPIIVLINEGSASASEIVAGTLQDLDRATIVGVKSYGKGSVQSIIPLSNGGKLRLTVAKYYTAGGTTPHDVGITPDVVVELPEGYWDNIPVRERRNHIDPQLQKAIDILSNVSNAPEIDIPGPNCDENPC</sequence>
<dbReference type="InterPro" id="IPR005151">
    <property type="entry name" value="Tail-specific_protease"/>
</dbReference>
<evidence type="ECO:0000259" key="5">
    <source>
        <dbReference type="PROSITE" id="PS50106"/>
    </source>
</evidence>
<keyword evidence="2" id="KW-0645">Protease</keyword>
<dbReference type="GO" id="GO:0007165">
    <property type="term" value="P:signal transduction"/>
    <property type="evidence" value="ECO:0007669"/>
    <property type="project" value="TreeGrafter"/>
</dbReference>
<organism evidence="6">
    <name type="scientific">marine sediment metagenome</name>
    <dbReference type="NCBI Taxonomy" id="412755"/>
    <lineage>
        <taxon>unclassified sequences</taxon>
        <taxon>metagenomes</taxon>
        <taxon>ecological metagenomes</taxon>
    </lineage>
</organism>
<evidence type="ECO:0000256" key="1">
    <source>
        <dbReference type="ARBA" id="ARBA00009179"/>
    </source>
</evidence>
<dbReference type="AlphaFoldDB" id="A0A0F9M2B1"/>
<dbReference type="SMART" id="SM00245">
    <property type="entry name" value="TSPc"/>
    <property type="match status" value="1"/>
</dbReference>
<dbReference type="Pfam" id="PF17820">
    <property type="entry name" value="PDZ_6"/>
    <property type="match status" value="1"/>
</dbReference>
<dbReference type="InterPro" id="IPR004447">
    <property type="entry name" value="Peptidase_S41A"/>
</dbReference>
<dbReference type="Gene3D" id="3.30.750.44">
    <property type="match status" value="1"/>
</dbReference>
<proteinExistence type="inferred from homology"/>
<dbReference type="InterPro" id="IPR001478">
    <property type="entry name" value="PDZ"/>
</dbReference>
<dbReference type="Gene3D" id="2.30.42.10">
    <property type="match status" value="1"/>
</dbReference>
<comment type="similarity">
    <text evidence="1">Belongs to the peptidase S41A family.</text>
</comment>
<dbReference type="PROSITE" id="PS50106">
    <property type="entry name" value="PDZ"/>
    <property type="match status" value="1"/>
</dbReference>
<name>A0A0F9M2B1_9ZZZZ</name>
<dbReference type="SMART" id="SM00228">
    <property type="entry name" value="PDZ"/>
    <property type="match status" value="1"/>
</dbReference>
<dbReference type="GO" id="GO:0008236">
    <property type="term" value="F:serine-type peptidase activity"/>
    <property type="evidence" value="ECO:0007669"/>
    <property type="project" value="UniProtKB-KW"/>
</dbReference>